<evidence type="ECO:0000256" key="1">
    <source>
        <dbReference type="SAM" id="MobiDB-lite"/>
    </source>
</evidence>
<evidence type="ECO:0000313" key="3">
    <source>
        <dbReference type="Proteomes" id="UP000799436"/>
    </source>
</evidence>
<accession>A0A6G1L469</accession>
<feature type="compositionally biased region" description="Basic and acidic residues" evidence="1">
    <location>
        <begin position="34"/>
        <end position="44"/>
    </location>
</feature>
<feature type="region of interest" description="Disordered" evidence="1">
    <location>
        <begin position="123"/>
        <end position="153"/>
    </location>
</feature>
<organism evidence="2 3">
    <name type="scientific">Teratosphaeria nubilosa</name>
    <dbReference type="NCBI Taxonomy" id="161662"/>
    <lineage>
        <taxon>Eukaryota</taxon>
        <taxon>Fungi</taxon>
        <taxon>Dikarya</taxon>
        <taxon>Ascomycota</taxon>
        <taxon>Pezizomycotina</taxon>
        <taxon>Dothideomycetes</taxon>
        <taxon>Dothideomycetidae</taxon>
        <taxon>Mycosphaerellales</taxon>
        <taxon>Teratosphaeriaceae</taxon>
        <taxon>Teratosphaeria</taxon>
    </lineage>
</organism>
<sequence length="153" mass="16556">MRHLMNGSTGSCAPATVPPPTATPAATSASMLHSGEDELRPRSLDVQRVCSSGKWKSLYEARIETSQRSWVRPMITAGATGRYDQRQIVPSSTLVLPFGTARHMAAFVWTQVVVSLASHMKQNPDRQDEVLGGTDGSDEARRSSDLSATSVQK</sequence>
<dbReference type="AlphaFoldDB" id="A0A6G1L469"/>
<keyword evidence="3" id="KW-1185">Reference proteome</keyword>
<dbReference type="EMBL" id="ML995854">
    <property type="protein sequence ID" value="KAF2767616.1"/>
    <property type="molecule type" value="Genomic_DNA"/>
</dbReference>
<gene>
    <name evidence="2" type="ORF">EJ03DRAFT_146032</name>
</gene>
<dbReference type="Proteomes" id="UP000799436">
    <property type="component" value="Unassembled WGS sequence"/>
</dbReference>
<proteinExistence type="predicted"/>
<name>A0A6G1L469_9PEZI</name>
<feature type="region of interest" description="Disordered" evidence="1">
    <location>
        <begin position="1"/>
        <end position="44"/>
    </location>
</feature>
<evidence type="ECO:0000313" key="2">
    <source>
        <dbReference type="EMBL" id="KAF2767616.1"/>
    </source>
</evidence>
<protein>
    <submittedName>
        <fullName evidence="2">Uncharacterized protein</fullName>
    </submittedName>
</protein>
<feature type="compositionally biased region" description="Polar residues" evidence="1">
    <location>
        <begin position="1"/>
        <end position="11"/>
    </location>
</feature>
<reference evidence="2" key="1">
    <citation type="journal article" date="2020" name="Stud. Mycol.">
        <title>101 Dothideomycetes genomes: a test case for predicting lifestyles and emergence of pathogens.</title>
        <authorList>
            <person name="Haridas S."/>
            <person name="Albert R."/>
            <person name="Binder M."/>
            <person name="Bloem J."/>
            <person name="Labutti K."/>
            <person name="Salamov A."/>
            <person name="Andreopoulos B."/>
            <person name="Baker S."/>
            <person name="Barry K."/>
            <person name="Bills G."/>
            <person name="Bluhm B."/>
            <person name="Cannon C."/>
            <person name="Castanera R."/>
            <person name="Culley D."/>
            <person name="Daum C."/>
            <person name="Ezra D."/>
            <person name="Gonzalez J."/>
            <person name="Henrissat B."/>
            <person name="Kuo A."/>
            <person name="Liang C."/>
            <person name="Lipzen A."/>
            <person name="Lutzoni F."/>
            <person name="Magnuson J."/>
            <person name="Mondo S."/>
            <person name="Nolan M."/>
            <person name="Ohm R."/>
            <person name="Pangilinan J."/>
            <person name="Park H.-J."/>
            <person name="Ramirez L."/>
            <person name="Alfaro M."/>
            <person name="Sun H."/>
            <person name="Tritt A."/>
            <person name="Yoshinaga Y."/>
            <person name="Zwiers L.-H."/>
            <person name="Turgeon B."/>
            <person name="Goodwin S."/>
            <person name="Spatafora J."/>
            <person name="Crous P."/>
            <person name="Grigoriev I."/>
        </authorList>
    </citation>
    <scope>NUCLEOTIDE SEQUENCE</scope>
    <source>
        <strain evidence="2">CBS 116005</strain>
    </source>
</reference>